<name>A0A811T573_9EURY</name>
<dbReference type="EMBL" id="CAJHIN010000021">
    <property type="protein sequence ID" value="CAD6490378.1"/>
    <property type="molecule type" value="Genomic_DNA"/>
</dbReference>
<proteinExistence type="predicted"/>
<accession>A0A811T573</accession>
<organism evidence="1 2">
    <name type="scientific">Candidatus Argoarchaeum ethanivorans</name>
    <dbReference type="NCBI Taxonomy" id="2608793"/>
    <lineage>
        <taxon>Archaea</taxon>
        <taxon>Methanobacteriati</taxon>
        <taxon>Methanobacteriota</taxon>
        <taxon>Stenosarchaea group</taxon>
        <taxon>Methanomicrobia</taxon>
        <taxon>Methanosarcinales</taxon>
        <taxon>Methanosarcinales incertae sedis</taxon>
        <taxon>GOM Arc I cluster</taxon>
        <taxon>Candidatus Argoarchaeum</taxon>
    </lineage>
</organism>
<dbReference type="AlphaFoldDB" id="A0A811T573"/>
<evidence type="ECO:0000313" key="2">
    <source>
        <dbReference type="Proteomes" id="UP000606624"/>
    </source>
</evidence>
<dbReference type="Proteomes" id="UP000606624">
    <property type="component" value="Unassembled WGS sequence"/>
</dbReference>
<reference evidence="1" key="1">
    <citation type="submission" date="2020-10" db="EMBL/GenBank/DDBJ databases">
        <authorList>
            <person name="Hahn C.J."/>
            <person name="Laso-Perez R."/>
            <person name="Vulcano F."/>
            <person name="Vaziourakis K.-M."/>
            <person name="Stokke R."/>
            <person name="Steen I.H."/>
            <person name="Teske A."/>
            <person name="Boetius A."/>
            <person name="Liebeke M."/>
            <person name="Amann R."/>
            <person name="Knittel K."/>
        </authorList>
    </citation>
    <scope>NUCLEOTIDE SEQUENCE</scope>
    <source>
        <strain evidence="1">Gfbio:e3339647-f889-4370-9287-4fb5cb688e4c:AG392E03_GoMArc1</strain>
    </source>
</reference>
<comment type="caution">
    <text evidence="1">The sequence shown here is derived from an EMBL/GenBank/DDBJ whole genome shotgun (WGS) entry which is preliminary data.</text>
</comment>
<sequence>MEKVREDWFATCVKILQDRPREEDVILTRSEVKNVHLGGEAELAAKAYQLCLASDCLALHEYILRHEEQDFADILHSQVCGAQFEKCLAYLLRYKEVWSDSGGKRLFRFSIDVASYITDYESPVLETTHITKTLLTFAFSNHIVVASAFGDVKTVKELQERMKSKST</sequence>
<evidence type="ECO:0000313" key="1">
    <source>
        <dbReference type="EMBL" id="CAD6490378.1"/>
    </source>
</evidence>
<gene>
    <name evidence="1" type="ORF">KFBDDELM_00262</name>
</gene>
<protein>
    <submittedName>
        <fullName evidence="1">Uncharacterized protein</fullName>
    </submittedName>
</protein>